<keyword evidence="1" id="KW-1133">Transmembrane helix</keyword>
<accession>A0ABN3LWU5</accession>
<feature type="transmembrane region" description="Helical" evidence="1">
    <location>
        <begin position="116"/>
        <end position="139"/>
    </location>
</feature>
<gene>
    <name evidence="2" type="ORF">GCM10010276_33890</name>
</gene>
<keyword evidence="3" id="KW-1185">Reference proteome</keyword>
<evidence type="ECO:0008006" key="4">
    <source>
        <dbReference type="Google" id="ProtNLM"/>
    </source>
</evidence>
<proteinExistence type="predicted"/>
<organism evidence="2 3">
    <name type="scientific">Streptomyces longisporus</name>
    <dbReference type="NCBI Taxonomy" id="1948"/>
    <lineage>
        <taxon>Bacteria</taxon>
        <taxon>Bacillati</taxon>
        <taxon>Actinomycetota</taxon>
        <taxon>Actinomycetes</taxon>
        <taxon>Kitasatosporales</taxon>
        <taxon>Streptomycetaceae</taxon>
        <taxon>Streptomyces</taxon>
    </lineage>
</organism>
<comment type="caution">
    <text evidence="2">The sequence shown here is derived from an EMBL/GenBank/DDBJ whole genome shotgun (WGS) entry which is preliminary data.</text>
</comment>
<evidence type="ECO:0000313" key="2">
    <source>
        <dbReference type="EMBL" id="GAA2491661.1"/>
    </source>
</evidence>
<feature type="transmembrane region" description="Helical" evidence="1">
    <location>
        <begin position="159"/>
        <end position="178"/>
    </location>
</feature>
<feature type="transmembrane region" description="Helical" evidence="1">
    <location>
        <begin position="190"/>
        <end position="208"/>
    </location>
</feature>
<protein>
    <recommendedName>
        <fullName evidence="4">Integral membrane protein</fullName>
    </recommendedName>
</protein>
<reference evidence="2 3" key="1">
    <citation type="journal article" date="2019" name="Int. J. Syst. Evol. Microbiol.">
        <title>The Global Catalogue of Microorganisms (GCM) 10K type strain sequencing project: providing services to taxonomists for standard genome sequencing and annotation.</title>
        <authorList>
            <consortium name="The Broad Institute Genomics Platform"/>
            <consortium name="The Broad Institute Genome Sequencing Center for Infectious Disease"/>
            <person name="Wu L."/>
            <person name="Ma J."/>
        </authorList>
    </citation>
    <scope>NUCLEOTIDE SEQUENCE [LARGE SCALE GENOMIC DNA]</scope>
    <source>
        <strain evidence="2 3">JCM 4395</strain>
    </source>
</reference>
<evidence type="ECO:0000313" key="3">
    <source>
        <dbReference type="Proteomes" id="UP001501777"/>
    </source>
</evidence>
<sequence length="236" mass="24816">MSDQEGRGPVRQLMREYGGRAARARATTGAWGVLWPASFPGKSRARVAAHALAALVPVTAVCGAYIAFYWADDPQVDSGSRVGVLVAGGSMMAIPGVLTALVLLRALRDRFGALYWLLVALAWPTALVATPLLVLQTAVMDDNDYCTAWVPRHPLPGTVLPLGVLVALASGSAATWIMSMASPRRRRPGTLYVVWLVTVAVTVVLTLAPQLHSAQTCGSEAGARGTSGSSAGKQPW</sequence>
<name>A0ABN3LWU5_STRLO</name>
<feature type="transmembrane region" description="Helical" evidence="1">
    <location>
        <begin position="47"/>
        <end position="70"/>
    </location>
</feature>
<dbReference type="Proteomes" id="UP001501777">
    <property type="component" value="Unassembled WGS sequence"/>
</dbReference>
<dbReference type="EMBL" id="BAAASG010000007">
    <property type="protein sequence ID" value="GAA2491661.1"/>
    <property type="molecule type" value="Genomic_DNA"/>
</dbReference>
<evidence type="ECO:0000256" key="1">
    <source>
        <dbReference type="SAM" id="Phobius"/>
    </source>
</evidence>
<dbReference type="RefSeq" id="WP_344401081.1">
    <property type="nucleotide sequence ID" value="NZ_BAAASG010000007.1"/>
</dbReference>
<keyword evidence="1" id="KW-0812">Transmembrane</keyword>
<feature type="transmembrane region" description="Helical" evidence="1">
    <location>
        <begin position="82"/>
        <end position="104"/>
    </location>
</feature>
<keyword evidence="1" id="KW-0472">Membrane</keyword>